<organism evidence="6 7">
    <name type="scientific">Acetomicrobium flavidum</name>
    <dbReference type="NCBI Taxonomy" id="49896"/>
    <lineage>
        <taxon>Bacteria</taxon>
        <taxon>Thermotogati</taxon>
        <taxon>Synergistota</taxon>
        <taxon>Synergistia</taxon>
        <taxon>Synergistales</taxon>
        <taxon>Acetomicrobiaceae</taxon>
        <taxon>Acetomicrobium</taxon>
    </lineage>
</organism>
<feature type="binding site" evidence="5">
    <location>
        <position position="89"/>
    </location>
    <ligand>
        <name>Zn(2+)</name>
        <dbReference type="ChEBI" id="CHEBI:29105"/>
    </ligand>
</feature>
<evidence type="ECO:0000313" key="7">
    <source>
        <dbReference type="Proteomes" id="UP000185093"/>
    </source>
</evidence>
<comment type="function">
    <text evidence="5">Involved in the maturation of [NiFe] hydrogenases. Required for nickel insertion into the metal center of the hydrogenase.</text>
</comment>
<dbReference type="EMBL" id="FSQZ01000001">
    <property type="protein sequence ID" value="SIN75897.1"/>
    <property type="molecule type" value="Genomic_DNA"/>
</dbReference>
<dbReference type="RefSeq" id="WP_074199934.1">
    <property type="nucleotide sequence ID" value="NZ_FSQZ01000001.1"/>
</dbReference>
<keyword evidence="4 5" id="KW-0862">Zinc</keyword>
<dbReference type="Gene3D" id="3.30.2320.80">
    <property type="match status" value="1"/>
</dbReference>
<keyword evidence="3 5" id="KW-0479">Metal-binding</keyword>
<evidence type="ECO:0000256" key="2">
    <source>
        <dbReference type="ARBA" id="ARBA00022596"/>
    </source>
</evidence>
<protein>
    <recommendedName>
        <fullName evidence="5">Hydrogenase maturation factor HypA</fullName>
    </recommendedName>
</protein>
<feature type="binding site" evidence="5">
    <location>
        <position position="2"/>
    </location>
    <ligand>
        <name>Ni(2+)</name>
        <dbReference type="ChEBI" id="CHEBI:49786"/>
    </ligand>
</feature>
<sequence>MHEMSIVEALMEQIMKMAEEGKWEAVTRVRLKVGVMRQIVPDILEFCFEVASKGTIMDGAILDIEEVPLSIKCDECGYEWDDKEFLGLCPKCNSIDVNVLNGMELELTNLEVEIRNAEACGR</sequence>
<reference evidence="6 7" key="1">
    <citation type="submission" date="2016-11" db="EMBL/GenBank/DDBJ databases">
        <authorList>
            <person name="Varghese N."/>
            <person name="Submissions S."/>
        </authorList>
    </citation>
    <scope>NUCLEOTIDE SEQUENCE [LARGE SCALE GENOMIC DNA]</scope>
    <source>
        <strain evidence="6 7">DSM 20664</strain>
    </source>
</reference>
<evidence type="ECO:0000313" key="6">
    <source>
        <dbReference type="EMBL" id="SIN75897.1"/>
    </source>
</evidence>
<gene>
    <name evidence="5" type="primary">hypA</name>
    <name evidence="6" type="ORF">SAMN05444368_1752</name>
</gene>
<dbReference type="HAMAP" id="MF_00213">
    <property type="entry name" value="HypA_HybF"/>
    <property type="match status" value="1"/>
</dbReference>
<comment type="caution">
    <text evidence="6">The sequence shown here is derived from an EMBL/GenBank/DDBJ whole genome shotgun (WGS) entry which is preliminary data.</text>
</comment>
<dbReference type="PIRSF" id="PIRSF004761">
    <property type="entry name" value="Hydrgn_mat_HypA"/>
    <property type="match status" value="1"/>
</dbReference>
<name>A0ABY1JF00_9BACT</name>
<dbReference type="PANTHER" id="PTHR34535:SF3">
    <property type="entry name" value="HYDROGENASE MATURATION FACTOR HYPA"/>
    <property type="match status" value="1"/>
</dbReference>
<evidence type="ECO:0000256" key="3">
    <source>
        <dbReference type="ARBA" id="ARBA00022723"/>
    </source>
</evidence>
<keyword evidence="2 5" id="KW-0533">Nickel</keyword>
<accession>A0ABY1JF00</accession>
<dbReference type="InterPro" id="IPR000688">
    <property type="entry name" value="HypA/HybF"/>
</dbReference>
<dbReference type="PANTHER" id="PTHR34535">
    <property type="entry name" value="HYDROGENASE MATURATION FACTOR HYPA"/>
    <property type="match status" value="1"/>
</dbReference>
<dbReference type="InterPro" id="IPR020538">
    <property type="entry name" value="Hydgase_Ni_incorp_HypA/HybF_CS"/>
</dbReference>
<feature type="binding site" evidence="5">
    <location>
        <position position="92"/>
    </location>
    <ligand>
        <name>Zn(2+)</name>
        <dbReference type="ChEBI" id="CHEBI:29105"/>
    </ligand>
</feature>
<dbReference type="PROSITE" id="PS01249">
    <property type="entry name" value="HYPA"/>
    <property type="match status" value="1"/>
</dbReference>
<dbReference type="Proteomes" id="UP000185093">
    <property type="component" value="Unassembled WGS sequence"/>
</dbReference>
<proteinExistence type="inferred from homology"/>
<evidence type="ECO:0000256" key="5">
    <source>
        <dbReference type="HAMAP-Rule" id="MF_00213"/>
    </source>
</evidence>
<keyword evidence="7" id="KW-1185">Reference proteome</keyword>
<dbReference type="NCBIfam" id="TIGR00100">
    <property type="entry name" value="hypA"/>
    <property type="match status" value="1"/>
</dbReference>
<feature type="binding site" evidence="5">
    <location>
        <position position="76"/>
    </location>
    <ligand>
        <name>Zn(2+)</name>
        <dbReference type="ChEBI" id="CHEBI:29105"/>
    </ligand>
</feature>
<evidence type="ECO:0000256" key="1">
    <source>
        <dbReference type="ARBA" id="ARBA00010748"/>
    </source>
</evidence>
<feature type="binding site" evidence="5">
    <location>
        <position position="73"/>
    </location>
    <ligand>
        <name>Zn(2+)</name>
        <dbReference type="ChEBI" id="CHEBI:29105"/>
    </ligand>
</feature>
<evidence type="ECO:0000256" key="4">
    <source>
        <dbReference type="ARBA" id="ARBA00022833"/>
    </source>
</evidence>
<comment type="similarity">
    <text evidence="1 5">Belongs to the HypA/HybF family.</text>
</comment>
<dbReference type="Pfam" id="PF01155">
    <property type="entry name" value="HypA"/>
    <property type="match status" value="1"/>
</dbReference>